<accession>C6DGR5</accession>
<dbReference type="HOGENOM" id="CLU_3155959_0_0_6"/>
<proteinExistence type="predicted"/>
<protein>
    <submittedName>
        <fullName evidence="1">Uncharacterized protein</fullName>
    </submittedName>
</protein>
<dbReference type="EMBL" id="CP001657">
    <property type="protein sequence ID" value="ACT11152.1"/>
    <property type="molecule type" value="Genomic_DNA"/>
</dbReference>
<evidence type="ECO:0000313" key="2">
    <source>
        <dbReference type="Proteomes" id="UP000002736"/>
    </source>
</evidence>
<sequence>MAPYSDSKNKHFVVANRCGNLRYFYKTMSDLRGKGGVNSRPIGINGGC</sequence>
<dbReference type="AlphaFoldDB" id="C6DGR5"/>
<organism evidence="1 2">
    <name type="scientific">Pectobacterium carotovorum subsp. carotovorum (strain PC1)</name>
    <dbReference type="NCBI Taxonomy" id="561230"/>
    <lineage>
        <taxon>Bacteria</taxon>
        <taxon>Pseudomonadati</taxon>
        <taxon>Pseudomonadota</taxon>
        <taxon>Gammaproteobacteria</taxon>
        <taxon>Enterobacterales</taxon>
        <taxon>Pectobacteriaceae</taxon>
        <taxon>Pectobacterium</taxon>
    </lineage>
</organism>
<reference evidence="1 2" key="1">
    <citation type="submission" date="2009-07" db="EMBL/GenBank/DDBJ databases">
        <title>Complete sequence of Pectobacterium carotovorum subsp. carotovorum PC1.</title>
        <authorList>
            <consortium name="US DOE Joint Genome Institute"/>
            <person name="Lucas S."/>
            <person name="Copeland A."/>
            <person name="Lapidus A."/>
            <person name="Glavina del Rio T."/>
            <person name="Tice H."/>
            <person name="Bruce D."/>
            <person name="Goodwin L."/>
            <person name="Pitluck S."/>
            <person name="Munk A.C."/>
            <person name="Brettin T."/>
            <person name="Detter J.C."/>
            <person name="Han C."/>
            <person name="Tapia R."/>
            <person name="Larimer F."/>
            <person name="Land M."/>
            <person name="Hauser L."/>
            <person name="Kyrpides N."/>
            <person name="Mikhailova N."/>
            <person name="Balakrishnan V."/>
            <person name="Glasner J."/>
            <person name="Perna N.T."/>
        </authorList>
    </citation>
    <scope>NUCLEOTIDE SEQUENCE [LARGE SCALE GENOMIC DNA]</scope>
    <source>
        <strain evidence="1 2">PC1</strain>
    </source>
</reference>
<dbReference type="Proteomes" id="UP000002736">
    <property type="component" value="Chromosome"/>
</dbReference>
<evidence type="ECO:0000313" key="1">
    <source>
        <dbReference type="EMBL" id="ACT11152.1"/>
    </source>
</evidence>
<gene>
    <name evidence="1" type="ordered locus">PC1_0090</name>
</gene>
<name>C6DGR5_PECCP</name>
<dbReference type="KEGG" id="pct:PC1_0090"/>